<dbReference type="Proteomes" id="UP000662986">
    <property type="component" value="Chromosome"/>
</dbReference>
<dbReference type="RefSeq" id="WP_206010613.1">
    <property type="nucleotide sequence ID" value="NZ_CP070619.1"/>
</dbReference>
<reference evidence="1 2" key="1">
    <citation type="journal article" date="2021" name="Microbiol. Resour. Announc.">
        <title>Complete Genome Sequences of Two Rhodococcus sp. Strains with Large and Linear Chromosomes, Isolated from Apple Rhizosphere.</title>
        <authorList>
            <person name="Benning S."/>
            <person name="Brugnone N."/>
            <person name="Siani R."/>
            <person name="Kublik S."/>
            <person name="Schloter M."/>
            <person name="Rad V."/>
        </authorList>
    </citation>
    <scope>NUCLEOTIDE SEQUENCE [LARGE SCALE GENOMIC DNA]</scope>
    <source>
        <strain evidence="1 2">R79</strain>
    </source>
</reference>
<protein>
    <submittedName>
        <fullName evidence="1">Uncharacterized protein</fullName>
    </submittedName>
</protein>
<evidence type="ECO:0000313" key="1">
    <source>
        <dbReference type="EMBL" id="QSE94181.1"/>
    </source>
</evidence>
<sequence>MEPLSRKTMRGYLSESDYMLTANLTAYSAIQRSTDGIPIGDPAPAGYKYVVIQVVPDSYSWLVEERDCAGSVGSCPGTNLVETYELDYAPSDYRPGAPDPIKPFRSPPFSSMRAGSDLVFLVPIDRRGMELRVELNPIGKPDENHELAWIDLSISLP</sequence>
<proteinExistence type="predicted"/>
<dbReference type="EMBL" id="CP070619">
    <property type="protein sequence ID" value="QSE94181.1"/>
    <property type="molecule type" value="Genomic_DNA"/>
</dbReference>
<keyword evidence="2" id="KW-1185">Reference proteome</keyword>
<name>A0A974ZXZ4_9NOCA</name>
<accession>A0A974ZXZ4</accession>
<gene>
    <name evidence="1" type="ORF">JWS13_39075</name>
</gene>
<evidence type="ECO:0000313" key="2">
    <source>
        <dbReference type="Proteomes" id="UP000662986"/>
    </source>
</evidence>
<reference evidence="1 2" key="2">
    <citation type="journal article" date="2022" name="Arch. Microbiol.">
        <title>Rhodococcus pseudokoreensis sp. nov. isolated from the rhizosphere of young M26 apple rootstocks.</title>
        <authorList>
            <person name="Kampfer P."/>
            <person name="Glaeser S.P."/>
            <person name="Blom J."/>
            <person name="Wolf J."/>
            <person name="Benning S."/>
            <person name="Schloter M."/>
            <person name="Neumann-Schaal M."/>
        </authorList>
    </citation>
    <scope>NUCLEOTIDE SEQUENCE [LARGE SCALE GENOMIC DNA]</scope>
    <source>
        <strain evidence="1 2">R79</strain>
    </source>
</reference>
<organism evidence="1 2">
    <name type="scientific">Rhodococcus pseudokoreensis</name>
    <dbReference type="NCBI Taxonomy" id="2811421"/>
    <lineage>
        <taxon>Bacteria</taxon>
        <taxon>Bacillati</taxon>
        <taxon>Actinomycetota</taxon>
        <taxon>Actinomycetes</taxon>
        <taxon>Mycobacteriales</taxon>
        <taxon>Nocardiaceae</taxon>
        <taxon>Rhodococcus</taxon>
    </lineage>
</organism>